<proteinExistence type="predicted"/>
<keyword evidence="4" id="KW-1185">Reference proteome</keyword>
<dbReference type="Gene3D" id="3.40.1350.120">
    <property type="match status" value="1"/>
</dbReference>
<feature type="compositionally biased region" description="Basic and acidic residues" evidence="1">
    <location>
        <begin position="18"/>
        <end position="32"/>
    </location>
</feature>
<evidence type="ECO:0000259" key="2">
    <source>
        <dbReference type="Pfam" id="PF18451"/>
    </source>
</evidence>
<accession>A0A975BMP9</accession>
<gene>
    <name evidence="3" type="ORF">dnm_043220</name>
</gene>
<organism evidence="3 4">
    <name type="scientific">Desulfonema magnum</name>
    <dbReference type="NCBI Taxonomy" id="45655"/>
    <lineage>
        <taxon>Bacteria</taxon>
        <taxon>Pseudomonadati</taxon>
        <taxon>Thermodesulfobacteriota</taxon>
        <taxon>Desulfobacteria</taxon>
        <taxon>Desulfobacterales</taxon>
        <taxon>Desulfococcaceae</taxon>
        <taxon>Desulfonema</taxon>
    </lineage>
</organism>
<dbReference type="EMBL" id="CP061800">
    <property type="protein sequence ID" value="QTA88280.1"/>
    <property type="molecule type" value="Genomic_DNA"/>
</dbReference>
<evidence type="ECO:0000313" key="3">
    <source>
        <dbReference type="EMBL" id="QTA88280.1"/>
    </source>
</evidence>
<dbReference type="RefSeq" id="WP_207683114.1">
    <property type="nucleotide sequence ID" value="NZ_CP061800.1"/>
</dbReference>
<feature type="domain" description="tRNA nuclease CdiA C-terminal" evidence="2">
    <location>
        <begin position="57"/>
        <end position="133"/>
    </location>
</feature>
<sequence length="139" mass="15499">MVKTSLTGKKQGKAKGAKSPERGGQKHTHMRENQAADILAEKGYIVEQNPGMLPNGKNPDYKIEGRYFDCLSPKSNNIDQIRKGISRKVRSGQADRIVLNLDDSLFVPNDITEVLSRKPIKNLQEVIGIKGSRIIQIYP</sequence>
<dbReference type="AlphaFoldDB" id="A0A975BMP9"/>
<protein>
    <submittedName>
        <fullName evidence="3">tRNA nuclease domain-containing protein</fullName>
    </submittedName>
</protein>
<evidence type="ECO:0000313" key="4">
    <source>
        <dbReference type="Proteomes" id="UP000663722"/>
    </source>
</evidence>
<dbReference type="GO" id="GO:0004549">
    <property type="term" value="F:tRNA-specific ribonuclease activity"/>
    <property type="evidence" value="ECO:0007669"/>
    <property type="project" value="InterPro"/>
</dbReference>
<evidence type="ECO:0000256" key="1">
    <source>
        <dbReference type="SAM" id="MobiDB-lite"/>
    </source>
</evidence>
<dbReference type="CDD" id="cd13442">
    <property type="entry name" value="CDI_toxin_Bp1026b-like"/>
    <property type="match status" value="1"/>
</dbReference>
<dbReference type="InterPro" id="IPR040559">
    <property type="entry name" value="CdiA_C"/>
</dbReference>
<dbReference type="Proteomes" id="UP000663722">
    <property type="component" value="Chromosome"/>
</dbReference>
<reference evidence="3" key="1">
    <citation type="journal article" date="2021" name="Microb. Physiol.">
        <title>Proteogenomic Insights into the Physiology of Marine, Sulfate-Reducing, Filamentous Desulfonema limicola and Desulfonema magnum.</title>
        <authorList>
            <person name="Schnaars V."/>
            <person name="Wohlbrand L."/>
            <person name="Scheve S."/>
            <person name="Hinrichs C."/>
            <person name="Reinhardt R."/>
            <person name="Rabus R."/>
        </authorList>
    </citation>
    <scope>NUCLEOTIDE SEQUENCE</scope>
    <source>
        <strain evidence="3">4be13</strain>
    </source>
</reference>
<dbReference type="Pfam" id="PF18451">
    <property type="entry name" value="CdiA_C"/>
    <property type="match status" value="1"/>
</dbReference>
<dbReference type="InterPro" id="IPR033806">
    <property type="entry name" value="CDI_toxin_Bp1026b-like"/>
</dbReference>
<feature type="region of interest" description="Disordered" evidence="1">
    <location>
        <begin position="1"/>
        <end position="32"/>
    </location>
</feature>
<name>A0A975BMP9_9BACT</name>
<dbReference type="KEGG" id="dmm:dnm_043220"/>